<name>A0A173SB14_9FIRM</name>
<comment type="caution">
    <text evidence="5">The sequence shown here is derived from an EMBL/GenBank/DDBJ whole genome shotgun (WGS) entry which is preliminary data.</text>
</comment>
<gene>
    <name evidence="5" type="ORF">GMA92_01310</name>
</gene>
<evidence type="ECO:0000256" key="3">
    <source>
        <dbReference type="ARBA" id="ARBA00023315"/>
    </source>
</evidence>
<dbReference type="RefSeq" id="WP_006783630.1">
    <property type="nucleotide sequence ID" value="NZ_CABJBH010000006.1"/>
</dbReference>
<dbReference type="InterPro" id="IPR003679">
    <property type="entry name" value="Amioglycoside_AcTrfase"/>
</dbReference>
<dbReference type="SUPFAM" id="SSF110710">
    <property type="entry name" value="TTHA0583/YokD-like"/>
    <property type="match status" value="1"/>
</dbReference>
<dbReference type="EMBL" id="WMQE01000002">
    <property type="protein sequence ID" value="MTK20074.1"/>
    <property type="molecule type" value="Genomic_DNA"/>
</dbReference>
<dbReference type="OrthoDB" id="7330654at2"/>
<comment type="catalytic activity">
    <reaction evidence="4">
        <text>a 2-deoxystreptamine antibiotic + acetyl-CoA = an N(3)-acetyl-2-deoxystreptamine antibiotic + CoA + H(+)</text>
        <dbReference type="Rhea" id="RHEA:12665"/>
        <dbReference type="ChEBI" id="CHEBI:15378"/>
        <dbReference type="ChEBI" id="CHEBI:57287"/>
        <dbReference type="ChEBI" id="CHEBI:57288"/>
        <dbReference type="ChEBI" id="CHEBI:57921"/>
        <dbReference type="ChEBI" id="CHEBI:77452"/>
        <dbReference type="EC" id="2.3.1.81"/>
    </reaction>
</comment>
<sequence>MMILKDIVSKTNKPVTKNDLIKGLKELGVENTELLMVYSNLKSFNFIIGGAQTVIEAIYEVTGYHTTVIMPSHRLDQVCPSFFDLDLPTKWQDKIKKNTPAYDVNLSPIESGEIACTFAMSQNVSRSAHPVASFIATGRKAEWYLNNHRLNSMLGDGSPLQKLYAQDAKVLCLGVDYENVTALHLAEYFANCRETVKHEAVIMKNGKRTLVEFEDLALDSSSFNELGAAYEEAVEVKKASIGGAVCRLIDFRSLIDFGTNYLK</sequence>
<dbReference type="InterPro" id="IPR028345">
    <property type="entry name" value="Antibiotic_NAT-like"/>
</dbReference>
<dbReference type="GeneID" id="60058721"/>
<dbReference type="GO" id="GO:0046677">
    <property type="term" value="P:response to antibiotic"/>
    <property type="evidence" value="ECO:0007669"/>
    <property type="project" value="UniProtKB-KW"/>
</dbReference>
<dbReference type="PANTHER" id="PTHR11104">
    <property type="entry name" value="AMINOGLYCOSIDE N3-ACETYLTRANSFERASE"/>
    <property type="match status" value="1"/>
</dbReference>
<accession>A0A173SB14</accession>
<dbReference type="Proteomes" id="UP000487649">
    <property type="component" value="Unassembled WGS sequence"/>
</dbReference>
<evidence type="ECO:0000256" key="4">
    <source>
        <dbReference type="RuleBase" id="RU365031"/>
    </source>
</evidence>
<keyword evidence="3 4" id="KW-0012">Acyltransferase</keyword>
<keyword evidence="4" id="KW-0046">Antibiotic resistance</keyword>
<evidence type="ECO:0000256" key="2">
    <source>
        <dbReference type="ARBA" id="ARBA00022679"/>
    </source>
</evidence>
<comment type="similarity">
    <text evidence="1 4">Belongs to the antibiotic N-acetyltransferase family.</text>
</comment>
<dbReference type="Pfam" id="PF02522">
    <property type="entry name" value="Antibiotic_NAT"/>
    <property type="match status" value="1"/>
</dbReference>
<reference evidence="5 6" key="1">
    <citation type="journal article" date="2019" name="Nat. Med.">
        <title>A library of human gut bacterial isolates paired with longitudinal multiomics data enables mechanistic microbiome research.</title>
        <authorList>
            <person name="Poyet M."/>
            <person name="Groussin M."/>
            <person name="Gibbons S.M."/>
            <person name="Avila-Pacheco J."/>
            <person name="Jiang X."/>
            <person name="Kearney S.M."/>
            <person name="Perrotta A.R."/>
            <person name="Berdy B."/>
            <person name="Zhao S."/>
            <person name="Lieberman T.D."/>
            <person name="Swanson P.K."/>
            <person name="Smith M."/>
            <person name="Roesemann S."/>
            <person name="Alexander J.E."/>
            <person name="Rich S.A."/>
            <person name="Livny J."/>
            <person name="Vlamakis H."/>
            <person name="Clish C."/>
            <person name="Bullock K."/>
            <person name="Deik A."/>
            <person name="Scott J."/>
            <person name="Pierce K.A."/>
            <person name="Xavier R.J."/>
            <person name="Alm E.J."/>
        </authorList>
    </citation>
    <scope>NUCLEOTIDE SEQUENCE [LARGE SCALE GENOMIC DNA]</scope>
    <source>
        <strain evidence="5 6">BIOML-A198</strain>
    </source>
</reference>
<dbReference type="GO" id="GO:0046353">
    <property type="term" value="F:aminoglycoside 3-N-acetyltransferase activity"/>
    <property type="evidence" value="ECO:0007669"/>
    <property type="project" value="UniProtKB-EC"/>
</dbReference>
<evidence type="ECO:0000313" key="5">
    <source>
        <dbReference type="EMBL" id="MTK20074.1"/>
    </source>
</evidence>
<organism evidence="5 6">
    <name type="scientific">Turicibacter sanguinis</name>
    <dbReference type="NCBI Taxonomy" id="154288"/>
    <lineage>
        <taxon>Bacteria</taxon>
        <taxon>Bacillati</taxon>
        <taxon>Bacillota</taxon>
        <taxon>Erysipelotrichia</taxon>
        <taxon>Erysipelotrichales</taxon>
        <taxon>Turicibacteraceae</taxon>
        <taxon>Turicibacter</taxon>
    </lineage>
</organism>
<keyword evidence="2 4" id="KW-0808">Transferase</keyword>
<protein>
    <recommendedName>
        <fullName evidence="4">Aminoglycoside N(3)-acetyltransferase</fullName>
        <ecNumber evidence="4">2.3.1.-</ecNumber>
    </recommendedName>
</protein>
<evidence type="ECO:0000256" key="1">
    <source>
        <dbReference type="ARBA" id="ARBA00006383"/>
    </source>
</evidence>
<dbReference type="PANTHER" id="PTHR11104:SF0">
    <property type="entry name" value="SPBETA PROPHAGE-DERIVED AMINOGLYCOSIDE N(3')-ACETYLTRANSFERASE-LIKE PROTEIN YOKD"/>
    <property type="match status" value="1"/>
</dbReference>
<proteinExistence type="inferred from homology"/>
<dbReference type="EC" id="2.3.1.-" evidence="4"/>
<dbReference type="AlphaFoldDB" id="A0A173SB14"/>
<evidence type="ECO:0000313" key="6">
    <source>
        <dbReference type="Proteomes" id="UP000487649"/>
    </source>
</evidence>